<evidence type="ECO:0000313" key="5">
    <source>
        <dbReference type="EMBL" id="QIS21847.1"/>
    </source>
</evidence>
<feature type="region of interest" description="Disordered" evidence="3">
    <location>
        <begin position="61"/>
        <end position="87"/>
    </location>
</feature>
<gene>
    <name evidence="5" type="ORF">F6W96_29485</name>
</gene>
<proteinExistence type="predicted"/>
<dbReference type="InterPro" id="IPR052781">
    <property type="entry name" value="Cys_protease_inhibitor_I42"/>
</dbReference>
<reference evidence="5 6" key="1">
    <citation type="journal article" date="2019" name="ACS Chem. Biol.">
        <title>Identification and Mobilization of a Cryptic Antibiotic Biosynthesis Gene Locus from a Human-Pathogenic Nocardia Isolate.</title>
        <authorList>
            <person name="Herisse M."/>
            <person name="Ishida K."/>
            <person name="Porter J.L."/>
            <person name="Howden B."/>
            <person name="Hertweck C."/>
            <person name="Stinear T.P."/>
            <person name="Pidot S.J."/>
        </authorList>
    </citation>
    <scope>NUCLEOTIDE SEQUENCE [LARGE SCALE GENOMIC DNA]</scope>
    <source>
        <strain evidence="5 6">AUSMDU00012715</strain>
    </source>
</reference>
<accession>A0A6G9Z918</accession>
<dbReference type="InterPro" id="IPR018990">
    <property type="entry name" value="Prot_inh_I42_chagasin"/>
</dbReference>
<feature type="compositionally biased region" description="Low complexity" evidence="3">
    <location>
        <begin position="65"/>
        <end position="83"/>
    </location>
</feature>
<evidence type="ECO:0000259" key="4">
    <source>
        <dbReference type="Pfam" id="PF09394"/>
    </source>
</evidence>
<dbReference type="RefSeq" id="WP_167489111.1">
    <property type="nucleotide sequence ID" value="NZ_CP046173.1"/>
</dbReference>
<dbReference type="EMBL" id="CP046173">
    <property type="protein sequence ID" value="QIS21847.1"/>
    <property type="molecule type" value="Genomic_DNA"/>
</dbReference>
<dbReference type="PANTHER" id="PTHR36530:SF1">
    <property type="entry name" value="AMOEBIASIN-1"/>
    <property type="match status" value="1"/>
</dbReference>
<dbReference type="Pfam" id="PF09394">
    <property type="entry name" value="Inhibitor_I42"/>
    <property type="match status" value="1"/>
</dbReference>
<dbReference type="Gene3D" id="2.60.40.2020">
    <property type="match status" value="1"/>
</dbReference>
<dbReference type="AlphaFoldDB" id="A0A6G9Z918"/>
<feature type="region of interest" description="Disordered" evidence="3">
    <location>
        <begin position="17"/>
        <end position="36"/>
    </location>
</feature>
<dbReference type="Proteomes" id="UP000500953">
    <property type="component" value="Chromosome"/>
</dbReference>
<name>A0A6G9Z918_9NOCA</name>
<dbReference type="SUPFAM" id="SSF141066">
    <property type="entry name" value="ICP-like"/>
    <property type="match status" value="1"/>
</dbReference>
<evidence type="ECO:0000256" key="1">
    <source>
        <dbReference type="ARBA" id="ARBA00022690"/>
    </source>
</evidence>
<organism evidence="5 6">
    <name type="scientific">Nocardia terpenica</name>
    <dbReference type="NCBI Taxonomy" id="455432"/>
    <lineage>
        <taxon>Bacteria</taxon>
        <taxon>Bacillati</taxon>
        <taxon>Actinomycetota</taxon>
        <taxon>Actinomycetes</taxon>
        <taxon>Mycobacteriales</taxon>
        <taxon>Nocardiaceae</taxon>
        <taxon>Nocardia</taxon>
    </lineage>
</organism>
<evidence type="ECO:0000313" key="6">
    <source>
        <dbReference type="Proteomes" id="UP000500953"/>
    </source>
</evidence>
<keyword evidence="1" id="KW-0646">Protease inhibitor</keyword>
<keyword evidence="2" id="KW-0789">Thiol protease inhibitor</keyword>
<protein>
    <recommendedName>
        <fullName evidence="4">Proteinase inhibitor I42 chagasin domain-containing protein</fullName>
    </recommendedName>
</protein>
<dbReference type="GO" id="GO:0004869">
    <property type="term" value="F:cysteine-type endopeptidase inhibitor activity"/>
    <property type="evidence" value="ECO:0007669"/>
    <property type="project" value="UniProtKB-KW"/>
</dbReference>
<evidence type="ECO:0000256" key="2">
    <source>
        <dbReference type="ARBA" id="ARBA00022704"/>
    </source>
</evidence>
<sequence>MLDIGIGISGRVRPERVDRRPLGGVGGEGASCPADDEWEDSVRIPLLIVALGLTLAACGTNQSGSADPTSAADPPPTTAAAPPVNVGADTNGKDVTLTVGQNLVVTLAANHTTGYSWQTQDLDQKIVKQDGDPEYHPAVTTSNPPIGSGGTSVWHFTAASPGTTTLVLNYARSWEQNTAPAEHFTTTIHVR</sequence>
<evidence type="ECO:0000256" key="3">
    <source>
        <dbReference type="SAM" id="MobiDB-lite"/>
    </source>
</evidence>
<dbReference type="PANTHER" id="PTHR36530">
    <property type="entry name" value="INHIBITOR OF CYSTEINE PEPTIDASE"/>
    <property type="match status" value="1"/>
</dbReference>
<feature type="domain" description="Proteinase inhibitor I42 chagasin" evidence="4">
    <location>
        <begin position="97"/>
        <end position="188"/>
    </location>
</feature>
<dbReference type="InterPro" id="IPR036331">
    <property type="entry name" value="Chagasin-like_sf"/>
</dbReference>